<dbReference type="KEGG" id="csh:Closa_0767"/>
<sequence length="32" mass="3617">MEKLLEHIKDGTQSKTKKFTNGGLITEYGVHL</sequence>
<reference evidence="1" key="1">
    <citation type="submission" date="2010-07" db="EMBL/GenBank/DDBJ databases">
        <title>Complete sequence of Clostridium saccharolyticum WM1.</title>
        <authorList>
            <consortium name="US DOE Joint Genome Institute"/>
            <person name="Lucas S."/>
            <person name="Copeland A."/>
            <person name="Lapidus A."/>
            <person name="Cheng J.-F."/>
            <person name="Bruce D."/>
            <person name="Goodwin L."/>
            <person name="Pitluck S."/>
            <person name="Chertkov O."/>
            <person name="Detter J.C."/>
            <person name="Han C."/>
            <person name="Tapia R."/>
            <person name="Land M."/>
            <person name="Hauser L."/>
            <person name="Chang Y.-J."/>
            <person name="Jeffries C."/>
            <person name="Kyrpides N."/>
            <person name="Ivanova N."/>
            <person name="Mikhailova N."/>
            <person name="Mouttaki H."/>
            <person name="Lin L."/>
            <person name="Zhou J."/>
            <person name="Hemme C.L."/>
            <person name="Woyke T."/>
        </authorList>
    </citation>
    <scope>NUCLEOTIDE SEQUENCE [LARGE SCALE GENOMIC DNA]</scope>
    <source>
        <strain evidence="1">WM1</strain>
    </source>
</reference>
<evidence type="ECO:0000313" key="2">
    <source>
        <dbReference type="Proteomes" id="UP000001662"/>
    </source>
</evidence>
<gene>
    <name evidence="1" type="ordered locus">Closa_0767</name>
</gene>
<dbReference type="EMBL" id="CP002109">
    <property type="protein sequence ID" value="ADL03392.1"/>
    <property type="molecule type" value="Genomic_DNA"/>
</dbReference>
<dbReference type="Proteomes" id="UP000001662">
    <property type="component" value="Chromosome"/>
</dbReference>
<dbReference type="HOGENOM" id="CLU_3388852_0_0_9"/>
<proteinExistence type="predicted"/>
<dbReference type="AlphaFoldDB" id="D9R5I6"/>
<dbReference type="PaxDb" id="610130-Closa_0767"/>
<accession>D9R5I6</accession>
<evidence type="ECO:0000313" key="1">
    <source>
        <dbReference type="EMBL" id="ADL03392.1"/>
    </source>
</evidence>
<protein>
    <submittedName>
        <fullName evidence="1">Uncharacterized protein</fullName>
    </submittedName>
</protein>
<dbReference type="STRING" id="610130.Closa_0767"/>
<organism evidence="1 2">
    <name type="scientific">Lacrimispora saccharolytica (strain ATCC 35040 / DSM 2544 / NRCC 2533 / WM1)</name>
    <name type="common">Clostridium saccharolyticum</name>
    <dbReference type="NCBI Taxonomy" id="610130"/>
    <lineage>
        <taxon>Bacteria</taxon>
        <taxon>Bacillati</taxon>
        <taxon>Bacillota</taxon>
        <taxon>Clostridia</taxon>
        <taxon>Lachnospirales</taxon>
        <taxon>Lachnospiraceae</taxon>
        <taxon>Lacrimispora</taxon>
    </lineage>
</organism>
<keyword evidence="2" id="KW-1185">Reference proteome</keyword>
<name>D9R5I6_LACSW</name>